<keyword evidence="3" id="KW-1185">Reference proteome</keyword>
<accession>A0A8J5SQD6</accession>
<comment type="caution">
    <text evidence="2">The sequence shown here is derived from an EMBL/GenBank/DDBJ whole genome shotgun (WGS) entry which is preliminary data.</text>
</comment>
<gene>
    <name evidence="2" type="ORF">GUJ93_ZPchr0004g38397</name>
</gene>
<dbReference type="EMBL" id="JAAALK010000285">
    <property type="protein sequence ID" value="KAG8065005.1"/>
    <property type="molecule type" value="Genomic_DNA"/>
</dbReference>
<protein>
    <submittedName>
        <fullName evidence="2">Uncharacterized protein</fullName>
    </submittedName>
</protein>
<feature type="region of interest" description="Disordered" evidence="1">
    <location>
        <begin position="60"/>
        <end position="104"/>
    </location>
</feature>
<proteinExistence type="predicted"/>
<evidence type="ECO:0000313" key="2">
    <source>
        <dbReference type="EMBL" id="KAG8065005.1"/>
    </source>
</evidence>
<evidence type="ECO:0000256" key="1">
    <source>
        <dbReference type="SAM" id="MobiDB-lite"/>
    </source>
</evidence>
<feature type="region of interest" description="Disordered" evidence="1">
    <location>
        <begin position="1"/>
        <end position="20"/>
    </location>
</feature>
<dbReference type="Proteomes" id="UP000729402">
    <property type="component" value="Unassembled WGS sequence"/>
</dbReference>
<reference evidence="2" key="1">
    <citation type="journal article" date="2021" name="bioRxiv">
        <title>Whole Genome Assembly and Annotation of Northern Wild Rice, Zizania palustris L., Supports a Whole Genome Duplication in the Zizania Genus.</title>
        <authorList>
            <person name="Haas M."/>
            <person name="Kono T."/>
            <person name="Macchietto M."/>
            <person name="Millas R."/>
            <person name="McGilp L."/>
            <person name="Shao M."/>
            <person name="Duquette J."/>
            <person name="Hirsch C.N."/>
            <person name="Kimball J."/>
        </authorList>
    </citation>
    <scope>NUCLEOTIDE SEQUENCE</scope>
    <source>
        <tissue evidence="2">Fresh leaf tissue</tissue>
    </source>
</reference>
<reference evidence="2" key="2">
    <citation type="submission" date="2021-02" db="EMBL/GenBank/DDBJ databases">
        <authorList>
            <person name="Kimball J.A."/>
            <person name="Haas M.W."/>
            <person name="Macchietto M."/>
            <person name="Kono T."/>
            <person name="Duquette J."/>
            <person name="Shao M."/>
        </authorList>
    </citation>
    <scope>NUCLEOTIDE SEQUENCE</scope>
    <source>
        <tissue evidence="2">Fresh leaf tissue</tissue>
    </source>
</reference>
<sequence>MRGVVHGPGRRMNRPPYVGRSDRKEIGDFLGSSVDVLMVSKREVCCNSLRSEKKTKEFNLYKTGNTQSKSKLDNRRTTATSQPSGRKACGRLTTRNHNKATEDR</sequence>
<evidence type="ECO:0000313" key="3">
    <source>
        <dbReference type="Proteomes" id="UP000729402"/>
    </source>
</evidence>
<name>A0A8J5SQD6_ZIZPA</name>
<organism evidence="2 3">
    <name type="scientific">Zizania palustris</name>
    <name type="common">Northern wild rice</name>
    <dbReference type="NCBI Taxonomy" id="103762"/>
    <lineage>
        <taxon>Eukaryota</taxon>
        <taxon>Viridiplantae</taxon>
        <taxon>Streptophyta</taxon>
        <taxon>Embryophyta</taxon>
        <taxon>Tracheophyta</taxon>
        <taxon>Spermatophyta</taxon>
        <taxon>Magnoliopsida</taxon>
        <taxon>Liliopsida</taxon>
        <taxon>Poales</taxon>
        <taxon>Poaceae</taxon>
        <taxon>BOP clade</taxon>
        <taxon>Oryzoideae</taxon>
        <taxon>Oryzeae</taxon>
        <taxon>Zizaniinae</taxon>
        <taxon>Zizania</taxon>
    </lineage>
</organism>
<dbReference type="AlphaFoldDB" id="A0A8J5SQD6"/>